<dbReference type="Pfam" id="PF16589">
    <property type="entry name" value="BRCT_2"/>
    <property type="match status" value="1"/>
</dbReference>
<evidence type="ECO:0000259" key="11">
    <source>
        <dbReference type="Pfam" id="PF11626"/>
    </source>
</evidence>
<evidence type="ECO:0000259" key="10">
    <source>
        <dbReference type="Pfam" id="PF08914"/>
    </source>
</evidence>
<dbReference type="EMBL" id="KE747817">
    <property type="protein sequence ID" value="RMZ68735.1"/>
    <property type="molecule type" value="Genomic_DNA"/>
</dbReference>
<comment type="subunit">
    <text evidence="8">Homodimer.</text>
</comment>
<dbReference type="InterPro" id="IPR021661">
    <property type="entry name" value="Rap1_C"/>
</dbReference>
<feature type="domain" description="BRCT" evidence="12">
    <location>
        <begin position="31"/>
        <end position="104"/>
    </location>
</feature>
<feature type="compositionally biased region" description="Acidic residues" evidence="9">
    <location>
        <begin position="544"/>
        <end position="565"/>
    </location>
</feature>
<keyword evidence="2 8" id="KW-0158">Chromosome</keyword>
<reference evidence="13 14" key="1">
    <citation type="journal article" date="2014" name="PLoS ONE">
        <title>De novo Genome Assembly of the Fungal Plant Pathogen Pyrenophora semeniperda.</title>
        <authorList>
            <person name="Soliai M.M."/>
            <person name="Meyer S.E."/>
            <person name="Udall J.A."/>
            <person name="Elzinga D.E."/>
            <person name="Hermansen R.A."/>
            <person name="Bodily P.M."/>
            <person name="Hart A.A."/>
            <person name="Coleman C.E."/>
        </authorList>
    </citation>
    <scope>NUCLEOTIDE SEQUENCE [LARGE SCALE GENOMIC DNA]</scope>
    <source>
        <strain evidence="13 14">CCB06</strain>
        <tissue evidence="13">Mycelium</tissue>
    </source>
</reference>
<evidence type="ECO:0000313" key="14">
    <source>
        <dbReference type="Proteomes" id="UP000265663"/>
    </source>
</evidence>
<evidence type="ECO:0000313" key="13">
    <source>
        <dbReference type="EMBL" id="RMZ68735.1"/>
    </source>
</evidence>
<accession>A0A3M7M2J4</accession>
<evidence type="ECO:0000256" key="9">
    <source>
        <dbReference type="SAM" id="MobiDB-lite"/>
    </source>
</evidence>
<feature type="compositionally biased region" description="Low complexity" evidence="9">
    <location>
        <begin position="230"/>
        <end position="239"/>
    </location>
</feature>
<dbReference type="PANTHER" id="PTHR16466">
    <property type="entry name" value="TELOMERE REPEAT-BINDING FACTOR 2-INTERACTING PROTEIN 1"/>
    <property type="match status" value="1"/>
</dbReference>
<evidence type="ECO:0000256" key="6">
    <source>
        <dbReference type="ARBA" id="ARBA00023163"/>
    </source>
</evidence>
<feature type="region of interest" description="Disordered" evidence="9">
    <location>
        <begin position="190"/>
        <end position="240"/>
    </location>
</feature>
<dbReference type="Pfam" id="PF11626">
    <property type="entry name" value="Rap1_C"/>
    <property type="match status" value="1"/>
</dbReference>
<dbReference type="SUPFAM" id="SSF46689">
    <property type="entry name" value="Homeodomain-like"/>
    <property type="match status" value="1"/>
</dbReference>
<dbReference type="InterPro" id="IPR038104">
    <property type="entry name" value="Rap1_C_sf"/>
</dbReference>
<dbReference type="OrthoDB" id="435460at2759"/>
<evidence type="ECO:0000256" key="5">
    <source>
        <dbReference type="ARBA" id="ARBA00023159"/>
    </source>
</evidence>
<dbReference type="InterPro" id="IPR039595">
    <property type="entry name" value="TE2IP/Rap1"/>
</dbReference>
<keyword evidence="7 8" id="KW-0539">Nucleus</keyword>
<keyword evidence="6" id="KW-0804">Transcription</keyword>
<dbReference type="AlphaFoldDB" id="A0A3M7M2J4"/>
<keyword evidence="14" id="KW-1185">Reference proteome</keyword>
<dbReference type="PANTHER" id="PTHR16466:SF6">
    <property type="entry name" value="TELOMERIC REPEAT-BINDING FACTOR 2-INTERACTING PROTEIN 1"/>
    <property type="match status" value="1"/>
</dbReference>
<name>A0A3M7M2J4_9PLEO</name>
<proteinExistence type="inferred from homology"/>
<keyword evidence="3 8" id="KW-0779">Telomere</keyword>
<dbReference type="GO" id="GO:0010833">
    <property type="term" value="P:telomere maintenance via telomere lengthening"/>
    <property type="evidence" value="ECO:0007669"/>
    <property type="project" value="UniProtKB-UniRule"/>
</dbReference>
<sequence>MRPRPLADPAMAGATVYKDVAEDMESGSSAKLFAGKKFWVAQRVPIRNHIINDIKSNGGEIVILEKNADYLIADRFRRDCPPGSISYEFIEQSIKQGALADPDDHPAGRPVGEAREAGAIHQPARTRRAAYTAEEDRILYNWVRDKQSKGTYESGNEIYKELEQKCPRHTWQSWRDRWLKKLRDLPASAFNVPDDDASPAPASGPSNERAPPAVPKEAPKTKQPTPVPAPASASTTKASVKTEKYDYSVGELTDMFTAENWSELYGNVDLIDDTKADSRYDLCWDGWAEAQGDQTAEQWRQYYEKVVRPQWLRDPQSKRDEIRKERERKHAEEEPSQSQSVREQFEDHEKIEHEAVAAHTPTVDKGKAVHKPSKFEDEQFEILLEVVATDKFLIPYTFYARKMKYATWAEQPSLDYAALHELLFTQWYSLSEEEKAPYIAMDQGLAEIAPDTPKDTTKIARGSKVASSSTARPESPEAYTKLHQKFVKRLRDDSEEEEEQDHVQVPRPSKRRKSASATPTMDDKFGTQYQPLEISSAASSQSLLDDEEDEEATMVEHTVEDEDKDLESIASTDIEELPPPHPAIQHFPTTTTTTTTSPQTPPPHVPSATKPKTKNSAAPPPSSNSTQTPTPQQPTPSKNFANPSKPKKKTQPTPSSPPNQHPFNARGIEDAFIDKALVRTRLRPDLAIKVIDAWTLGQSLPIERGIWSKQDDEDVESGDGVALARLERKHTLDGWGGITERLVFLEECRSRRKG</sequence>
<evidence type="ECO:0000256" key="3">
    <source>
        <dbReference type="ARBA" id="ARBA00022895"/>
    </source>
</evidence>
<dbReference type="GO" id="GO:0031848">
    <property type="term" value="P:protection from non-homologous end joining at telomere"/>
    <property type="evidence" value="ECO:0007669"/>
    <property type="project" value="TreeGrafter"/>
</dbReference>
<keyword evidence="4" id="KW-0805">Transcription regulation</keyword>
<dbReference type="InterPro" id="IPR015010">
    <property type="entry name" value="TERF2IP_Myb"/>
</dbReference>
<feature type="region of interest" description="Disordered" evidence="9">
    <location>
        <begin position="449"/>
        <end position="665"/>
    </location>
</feature>
<feature type="compositionally biased region" description="Low complexity" evidence="9">
    <location>
        <begin position="588"/>
        <end position="598"/>
    </location>
</feature>
<evidence type="ECO:0000256" key="8">
    <source>
        <dbReference type="RuleBase" id="RU367107"/>
    </source>
</evidence>
<comment type="function">
    <text evidence="8">Involved in the regulation of telomere length, clustering and has a specific role in telomere position effect (TPE).</text>
</comment>
<dbReference type="SUPFAM" id="SSF47095">
    <property type="entry name" value="HMG-box"/>
    <property type="match status" value="1"/>
</dbReference>
<keyword evidence="5" id="KW-0010">Activator</keyword>
<evidence type="ECO:0000256" key="1">
    <source>
        <dbReference type="ARBA" id="ARBA00010467"/>
    </source>
</evidence>
<feature type="region of interest" description="Disordered" evidence="9">
    <location>
        <begin position="317"/>
        <end position="345"/>
    </location>
</feature>
<dbReference type="InterPro" id="IPR009057">
    <property type="entry name" value="Homeodomain-like_sf"/>
</dbReference>
<dbReference type="GO" id="GO:0070187">
    <property type="term" value="C:shelterin complex"/>
    <property type="evidence" value="ECO:0007669"/>
    <property type="project" value="TreeGrafter"/>
</dbReference>
<dbReference type="Proteomes" id="UP000265663">
    <property type="component" value="Unassembled WGS sequence"/>
</dbReference>
<dbReference type="Gene3D" id="3.40.50.10190">
    <property type="entry name" value="BRCT domain"/>
    <property type="match status" value="1"/>
</dbReference>
<protein>
    <recommendedName>
        <fullName evidence="8">DNA-binding protein RAP1</fullName>
    </recommendedName>
</protein>
<comment type="subcellular location">
    <subcellularLocation>
        <location evidence="8">Nucleus</location>
    </subcellularLocation>
    <subcellularLocation>
        <location evidence="8">Chromosome</location>
        <location evidence="8">Telomere</location>
    </subcellularLocation>
</comment>
<feature type="domain" description="TERF2-interacting telomeric protein 1 Myb" evidence="10">
    <location>
        <begin position="131"/>
        <end position="186"/>
    </location>
</feature>
<evidence type="ECO:0000256" key="2">
    <source>
        <dbReference type="ARBA" id="ARBA00022454"/>
    </source>
</evidence>
<gene>
    <name evidence="13" type="ORF">GMOD_00002554</name>
</gene>
<dbReference type="InterPro" id="IPR036910">
    <property type="entry name" value="HMG_box_dom_sf"/>
</dbReference>
<dbReference type="GO" id="GO:0042162">
    <property type="term" value="F:telomeric DNA binding"/>
    <property type="evidence" value="ECO:0007669"/>
    <property type="project" value="TreeGrafter"/>
</dbReference>
<dbReference type="Gene3D" id="1.10.10.60">
    <property type="entry name" value="Homeodomain-like"/>
    <property type="match status" value="1"/>
</dbReference>
<feature type="compositionally biased region" description="Low complexity" evidence="9">
    <location>
        <begin position="607"/>
        <end position="644"/>
    </location>
</feature>
<feature type="domain" description="TRF2-interacting telomeric protein/Rap1 C-terminal" evidence="11">
    <location>
        <begin position="663"/>
        <end position="746"/>
    </location>
</feature>
<comment type="similarity">
    <text evidence="1 8">Belongs to the RAP1 family.</text>
</comment>
<evidence type="ECO:0000256" key="4">
    <source>
        <dbReference type="ARBA" id="ARBA00023015"/>
    </source>
</evidence>
<evidence type="ECO:0000259" key="12">
    <source>
        <dbReference type="Pfam" id="PF16589"/>
    </source>
</evidence>
<evidence type="ECO:0000256" key="7">
    <source>
        <dbReference type="ARBA" id="ARBA00023242"/>
    </source>
</evidence>
<dbReference type="Pfam" id="PF08914">
    <property type="entry name" value="Myb_Rap1"/>
    <property type="match status" value="1"/>
</dbReference>
<feature type="compositionally biased region" description="Basic and acidic residues" evidence="9">
    <location>
        <begin position="317"/>
        <end position="333"/>
    </location>
</feature>
<dbReference type="InterPro" id="IPR001357">
    <property type="entry name" value="BRCT_dom"/>
</dbReference>
<dbReference type="InterPro" id="IPR036420">
    <property type="entry name" value="BRCT_dom_sf"/>
</dbReference>
<organism evidence="13 14">
    <name type="scientific">Pyrenophora seminiperda CCB06</name>
    <dbReference type="NCBI Taxonomy" id="1302712"/>
    <lineage>
        <taxon>Eukaryota</taxon>
        <taxon>Fungi</taxon>
        <taxon>Dikarya</taxon>
        <taxon>Ascomycota</taxon>
        <taxon>Pezizomycotina</taxon>
        <taxon>Dothideomycetes</taxon>
        <taxon>Pleosporomycetidae</taxon>
        <taxon>Pleosporales</taxon>
        <taxon>Pleosporineae</taxon>
        <taxon>Pleosporaceae</taxon>
        <taxon>Pyrenophora</taxon>
    </lineage>
</organism>
<dbReference type="Gene3D" id="1.10.10.2170">
    <property type="match status" value="1"/>
</dbReference>
<dbReference type="CDD" id="cd11655">
    <property type="entry name" value="rap1_myb-like"/>
    <property type="match status" value="1"/>
</dbReference>